<dbReference type="InterPro" id="IPR044015">
    <property type="entry name" value="FBPase_C_dom"/>
</dbReference>
<organism evidence="10 11">
    <name type="scientific">Cyclotella cryptica</name>
    <dbReference type="NCBI Taxonomy" id="29204"/>
    <lineage>
        <taxon>Eukaryota</taxon>
        <taxon>Sar</taxon>
        <taxon>Stramenopiles</taxon>
        <taxon>Ochrophyta</taxon>
        <taxon>Bacillariophyta</taxon>
        <taxon>Coscinodiscophyceae</taxon>
        <taxon>Thalassiosirophycidae</taxon>
        <taxon>Stephanodiscales</taxon>
        <taxon>Stephanodiscaceae</taxon>
        <taxon>Cyclotella</taxon>
    </lineage>
</organism>
<proteinExistence type="inferred from homology"/>
<dbReference type="PANTHER" id="PTHR11556">
    <property type="entry name" value="FRUCTOSE-1,6-BISPHOSPHATASE-RELATED"/>
    <property type="match status" value="1"/>
</dbReference>
<comment type="similarity">
    <text evidence="1">Belongs to the FBPase class 1 family.</text>
</comment>
<feature type="domain" description="Fructose-1-6-bisphosphatase class I N-terminal" evidence="8">
    <location>
        <begin position="186"/>
        <end position="304"/>
    </location>
</feature>
<dbReference type="InterPro" id="IPR000146">
    <property type="entry name" value="FBPase_class-1"/>
</dbReference>
<dbReference type="Proteomes" id="UP001516023">
    <property type="component" value="Unassembled WGS sequence"/>
</dbReference>
<dbReference type="GO" id="GO:0046872">
    <property type="term" value="F:metal ion binding"/>
    <property type="evidence" value="ECO:0007669"/>
    <property type="project" value="UniProtKB-KW"/>
</dbReference>
<dbReference type="FunFam" id="3.40.190.80:FF:000008">
    <property type="entry name" value="Sedoheptulose-1,7-bisphosphatase, chloroplastic"/>
    <property type="match status" value="1"/>
</dbReference>
<dbReference type="PRINTS" id="PR01958">
    <property type="entry name" value="S17BPHPHTASE"/>
</dbReference>
<reference evidence="10 11" key="1">
    <citation type="journal article" date="2020" name="G3 (Bethesda)">
        <title>Improved Reference Genome for Cyclotella cryptica CCMP332, a Model for Cell Wall Morphogenesis, Salinity Adaptation, and Lipid Production in Diatoms (Bacillariophyta).</title>
        <authorList>
            <person name="Roberts W.R."/>
            <person name="Downey K.M."/>
            <person name="Ruck E.C."/>
            <person name="Traller J.C."/>
            <person name="Alverson A.J."/>
        </authorList>
    </citation>
    <scope>NUCLEOTIDE SEQUENCE [LARGE SCALE GENOMIC DNA]</scope>
    <source>
        <strain evidence="10 11">CCMP332</strain>
    </source>
</reference>
<dbReference type="Pfam" id="PF18913">
    <property type="entry name" value="FBPase_C"/>
    <property type="match status" value="1"/>
</dbReference>
<dbReference type="GO" id="GO:0016787">
    <property type="term" value="F:hydrolase activity"/>
    <property type="evidence" value="ECO:0007669"/>
    <property type="project" value="UniProtKB-KW"/>
</dbReference>
<dbReference type="InterPro" id="IPR033391">
    <property type="entry name" value="FBPase_N"/>
</dbReference>
<evidence type="ECO:0000259" key="8">
    <source>
        <dbReference type="Pfam" id="PF00316"/>
    </source>
</evidence>
<evidence type="ECO:0000256" key="5">
    <source>
        <dbReference type="ARBA" id="ARBA00023277"/>
    </source>
</evidence>
<evidence type="ECO:0000313" key="10">
    <source>
        <dbReference type="EMBL" id="KAL3801266.1"/>
    </source>
</evidence>
<name>A0ABD3QPZ0_9STRA</name>
<keyword evidence="4" id="KW-0460">Magnesium</keyword>
<keyword evidence="3" id="KW-0378">Hydrolase</keyword>
<keyword evidence="5" id="KW-0119">Carbohydrate metabolism</keyword>
<evidence type="ECO:0000256" key="4">
    <source>
        <dbReference type="ARBA" id="ARBA00022842"/>
    </source>
</evidence>
<dbReference type="Gene3D" id="3.30.540.10">
    <property type="entry name" value="Fructose-1,6-Bisphosphatase, subunit A, domain 1"/>
    <property type="match status" value="1"/>
</dbReference>
<evidence type="ECO:0008006" key="12">
    <source>
        <dbReference type="Google" id="ProtNLM"/>
    </source>
</evidence>
<dbReference type="EMBL" id="JABMIG020000028">
    <property type="protein sequence ID" value="KAL3801266.1"/>
    <property type="molecule type" value="Genomic_DNA"/>
</dbReference>
<gene>
    <name evidence="10" type="ORF">HJC23_012666</name>
</gene>
<dbReference type="InterPro" id="IPR023079">
    <property type="entry name" value="SBPase"/>
</dbReference>
<evidence type="ECO:0000256" key="6">
    <source>
        <dbReference type="ARBA" id="ARBA00024331"/>
    </source>
</evidence>
<dbReference type="Pfam" id="PF00316">
    <property type="entry name" value="FBPase"/>
    <property type="match status" value="1"/>
</dbReference>
<evidence type="ECO:0000259" key="9">
    <source>
        <dbReference type="Pfam" id="PF18913"/>
    </source>
</evidence>
<evidence type="ECO:0000256" key="3">
    <source>
        <dbReference type="ARBA" id="ARBA00022801"/>
    </source>
</evidence>
<sequence length="467" mass="51143">MVVWAQEWTICPLARRKAFESGPTRCGLTAGVTTQLFMHERTQKDLSTLDPLDLDPPSIDHVHKTPTTMSSAPSFPHISGHRSAAEPHNHGINTGSGASCHVHTYSAADENGKAVSRDESLTNILISKNVKDSRLIGAIVSLGEGPATKALYPPISPTRICTHVHRVSTATAHIDVLLQNYVEHTYAGSQNSSGDEQLHLDIDCDNAVFDAIRESGVFATAASEETPQETNVMPAHVDRDDEDGPWYSLGFDPLDGSSIIDANFSVGSIFGIWPGTKLLGRTGREQVASAVSVYGPRTTFLIALPSQSREDGEPDVTFEVTLVKDRSHWEMSRDCVELKPEKKVFAPGNLRATNDNVKYDALVKHWISERYTLRYSGGMVPDVYHMFAKSGGVFSNVSSEKARAKLRLLYEVAAMGLLVECAGGSTTHEFEDKSVLDLEIDDLDKRLGVCFGSKGEVEKYKQFMFSD</sequence>
<accession>A0ABD3QPZ0</accession>
<dbReference type="SUPFAM" id="SSF56655">
    <property type="entry name" value="Carbohydrate phosphatase"/>
    <property type="match status" value="1"/>
</dbReference>
<comment type="pathway">
    <text evidence="6">Carbohydrate biosynthesis.</text>
</comment>
<evidence type="ECO:0000256" key="7">
    <source>
        <dbReference type="SAM" id="MobiDB-lite"/>
    </source>
</evidence>
<evidence type="ECO:0000313" key="11">
    <source>
        <dbReference type="Proteomes" id="UP001516023"/>
    </source>
</evidence>
<dbReference type="Gene3D" id="3.40.190.80">
    <property type="match status" value="1"/>
</dbReference>
<evidence type="ECO:0000256" key="1">
    <source>
        <dbReference type="ARBA" id="ARBA00010941"/>
    </source>
</evidence>
<keyword evidence="11" id="KW-1185">Reference proteome</keyword>
<feature type="region of interest" description="Disordered" evidence="7">
    <location>
        <begin position="62"/>
        <end position="97"/>
    </location>
</feature>
<evidence type="ECO:0000256" key="2">
    <source>
        <dbReference type="ARBA" id="ARBA00022723"/>
    </source>
</evidence>
<protein>
    <recommendedName>
        <fullName evidence="12">Sedoheptulose-1,7-bisphosphatase</fullName>
    </recommendedName>
</protein>
<dbReference type="PANTHER" id="PTHR11556:SF35">
    <property type="entry name" value="SEDOHEPTULOSE-1,7-BISPHOSPHATASE, CHLOROPLASTIC"/>
    <property type="match status" value="1"/>
</dbReference>
<keyword evidence="2" id="KW-0479">Metal-binding</keyword>
<comment type="caution">
    <text evidence="10">The sequence shown here is derived from an EMBL/GenBank/DDBJ whole genome shotgun (WGS) entry which is preliminary data.</text>
</comment>
<feature type="domain" description="Fructose-1-6-bisphosphatase class 1 C-terminal" evidence="9">
    <location>
        <begin position="339"/>
        <end position="464"/>
    </location>
</feature>
<dbReference type="AlphaFoldDB" id="A0ABD3QPZ0"/>